<reference evidence="3" key="2">
    <citation type="submission" date="2019-02" db="EMBL/GenBank/DDBJ databases">
        <title>Opniocepnalus argus Var Kimnra genome.</title>
        <authorList>
            <person name="Zhou C."/>
            <person name="Xiao S."/>
        </authorList>
    </citation>
    <scope>NUCLEOTIDE SEQUENCE [LARGE SCALE GENOMIC DNA]</scope>
</reference>
<dbReference type="CDD" id="cd00201">
    <property type="entry name" value="WW"/>
    <property type="match status" value="1"/>
</dbReference>
<proteinExistence type="predicted"/>
<sequence>MAAPLGRDTLPEHWSYGVCGDGRVFFINDESRITSWLHPRSGDPVNSGHMIRSDLPRGWEEGFTDEGASYFIKLFVSE</sequence>
<dbReference type="PROSITE" id="PS01159">
    <property type="entry name" value="WW_DOMAIN_1"/>
    <property type="match status" value="1"/>
</dbReference>
<gene>
    <name evidence="2" type="ORF">EXN66_Car021890</name>
</gene>
<dbReference type="EMBL" id="CM015734">
    <property type="protein sequence ID" value="KAF3706198.1"/>
    <property type="molecule type" value="Genomic_DNA"/>
</dbReference>
<evidence type="ECO:0000313" key="2">
    <source>
        <dbReference type="EMBL" id="KAF3706198.1"/>
    </source>
</evidence>
<dbReference type="SMART" id="SM00456">
    <property type="entry name" value="WW"/>
    <property type="match status" value="1"/>
</dbReference>
<dbReference type="PANTHER" id="PTHR12752">
    <property type="entry name" value="PHOSPHOINOSITOL 3-PHOSPHATE-BINDING PROTEIN"/>
    <property type="match status" value="1"/>
</dbReference>
<name>A0A6G1QVF6_CHAAH</name>
<dbReference type="AlphaFoldDB" id="A0A6G1QVF6"/>
<reference evidence="2 3" key="1">
    <citation type="submission" date="2019-02" db="EMBL/GenBank/DDBJ databases">
        <title>Opniocepnalus argus genome.</title>
        <authorList>
            <person name="Zhou C."/>
            <person name="Xiao S."/>
        </authorList>
    </citation>
    <scope>NUCLEOTIDE SEQUENCE [LARGE SCALE GENOMIC DNA]</scope>
    <source>
        <strain evidence="2">OARG1902GOOAL</strain>
        <tissue evidence="2">Muscle</tissue>
    </source>
</reference>
<feature type="domain" description="WW" evidence="1">
    <location>
        <begin position="8"/>
        <end position="41"/>
    </location>
</feature>
<dbReference type="PROSITE" id="PS50020">
    <property type="entry name" value="WW_DOMAIN_2"/>
    <property type="match status" value="1"/>
</dbReference>
<protein>
    <submittedName>
        <fullName evidence="2">Pleckstrin-like proteiny domain-containing family A member 7</fullName>
    </submittedName>
</protein>
<accession>A0A6G1QVF6</accession>
<evidence type="ECO:0000259" key="1">
    <source>
        <dbReference type="PROSITE" id="PS50020"/>
    </source>
</evidence>
<dbReference type="Proteomes" id="UP000503349">
    <property type="component" value="Chromosome 23"/>
</dbReference>
<organism evidence="2 3">
    <name type="scientific">Channa argus</name>
    <name type="common">Northern snakehead</name>
    <name type="synonym">Ophicephalus argus</name>
    <dbReference type="NCBI Taxonomy" id="215402"/>
    <lineage>
        <taxon>Eukaryota</taxon>
        <taxon>Metazoa</taxon>
        <taxon>Chordata</taxon>
        <taxon>Craniata</taxon>
        <taxon>Vertebrata</taxon>
        <taxon>Euteleostomi</taxon>
        <taxon>Actinopterygii</taxon>
        <taxon>Neopterygii</taxon>
        <taxon>Teleostei</taxon>
        <taxon>Neoteleostei</taxon>
        <taxon>Acanthomorphata</taxon>
        <taxon>Anabantaria</taxon>
        <taxon>Anabantiformes</taxon>
        <taxon>Channoidei</taxon>
        <taxon>Channidae</taxon>
        <taxon>Channa</taxon>
    </lineage>
</organism>
<keyword evidence="3" id="KW-1185">Reference proteome</keyword>
<evidence type="ECO:0000313" key="3">
    <source>
        <dbReference type="Proteomes" id="UP000503349"/>
    </source>
</evidence>
<dbReference type="SUPFAM" id="SSF51045">
    <property type="entry name" value="WW domain"/>
    <property type="match status" value="2"/>
</dbReference>
<dbReference type="InterPro" id="IPR036020">
    <property type="entry name" value="WW_dom_sf"/>
</dbReference>
<dbReference type="InterPro" id="IPR001202">
    <property type="entry name" value="WW_dom"/>
</dbReference>
<dbReference type="Gene3D" id="2.20.70.10">
    <property type="match status" value="1"/>
</dbReference>
<dbReference type="PANTHER" id="PTHR12752:SF4">
    <property type="entry name" value="PLECKSTRIN HOMOLOGY DOMAIN-CONTAINING FAMILY A MEMBER 7"/>
    <property type="match status" value="1"/>
</dbReference>